<dbReference type="Proteomes" id="UP000257109">
    <property type="component" value="Unassembled WGS sequence"/>
</dbReference>
<protein>
    <submittedName>
        <fullName evidence="1">Uncharacterized protein</fullName>
    </submittedName>
</protein>
<accession>A0A371HB57</accession>
<keyword evidence="2" id="KW-1185">Reference proteome</keyword>
<feature type="non-terminal residue" evidence="1">
    <location>
        <position position="1"/>
    </location>
</feature>
<proteinExistence type="predicted"/>
<evidence type="ECO:0000313" key="2">
    <source>
        <dbReference type="Proteomes" id="UP000257109"/>
    </source>
</evidence>
<comment type="caution">
    <text evidence="1">The sequence shown here is derived from an EMBL/GenBank/DDBJ whole genome shotgun (WGS) entry which is preliminary data.</text>
</comment>
<dbReference type="EMBL" id="QJKJ01003100">
    <property type="protein sequence ID" value="RDX99976.1"/>
    <property type="molecule type" value="Genomic_DNA"/>
</dbReference>
<gene>
    <name evidence="1" type="ORF">CR513_16906</name>
</gene>
<organism evidence="1 2">
    <name type="scientific">Mucuna pruriens</name>
    <name type="common">Velvet bean</name>
    <name type="synonym">Dolichos pruriens</name>
    <dbReference type="NCBI Taxonomy" id="157652"/>
    <lineage>
        <taxon>Eukaryota</taxon>
        <taxon>Viridiplantae</taxon>
        <taxon>Streptophyta</taxon>
        <taxon>Embryophyta</taxon>
        <taxon>Tracheophyta</taxon>
        <taxon>Spermatophyta</taxon>
        <taxon>Magnoliopsida</taxon>
        <taxon>eudicotyledons</taxon>
        <taxon>Gunneridae</taxon>
        <taxon>Pentapetalae</taxon>
        <taxon>rosids</taxon>
        <taxon>fabids</taxon>
        <taxon>Fabales</taxon>
        <taxon>Fabaceae</taxon>
        <taxon>Papilionoideae</taxon>
        <taxon>50 kb inversion clade</taxon>
        <taxon>NPAAA clade</taxon>
        <taxon>indigoferoid/millettioid clade</taxon>
        <taxon>Phaseoleae</taxon>
        <taxon>Mucuna</taxon>
    </lineage>
</organism>
<sequence>MHFDNIVATYLCVSSVFHLCRKYLAINNHFVHDPMTILPRFPFHCAINILWTRLILSPPPPSCGDLLDGYLLN</sequence>
<evidence type="ECO:0000313" key="1">
    <source>
        <dbReference type="EMBL" id="RDX99976.1"/>
    </source>
</evidence>
<name>A0A371HB57_MUCPR</name>
<reference evidence="1" key="1">
    <citation type="submission" date="2018-05" db="EMBL/GenBank/DDBJ databases">
        <title>Draft genome of Mucuna pruriens seed.</title>
        <authorList>
            <person name="Nnadi N.E."/>
            <person name="Vos R."/>
            <person name="Hasami M.H."/>
            <person name="Devisetty U.K."/>
            <person name="Aguiy J.C."/>
        </authorList>
    </citation>
    <scope>NUCLEOTIDE SEQUENCE [LARGE SCALE GENOMIC DNA]</scope>
    <source>
        <strain evidence="1">JCA_2017</strain>
    </source>
</reference>
<dbReference type="AlphaFoldDB" id="A0A371HB57"/>